<dbReference type="OrthoDB" id="5621694at2"/>
<gene>
    <name evidence="5" type="ORF">SD28_01960</name>
</gene>
<dbReference type="Pfam" id="PF13639">
    <property type="entry name" value="zf-RING_2"/>
    <property type="match status" value="2"/>
</dbReference>
<dbReference type="Proteomes" id="UP000031104">
    <property type="component" value="Chromosome"/>
</dbReference>
<dbReference type="PANTHER" id="PTHR45798:SF97">
    <property type="entry name" value="ALCOHOL-SENSITIVE RING FINGER PROTEIN 1"/>
    <property type="match status" value="1"/>
</dbReference>
<evidence type="ECO:0000256" key="2">
    <source>
        <dbReference type="ARBA" id="ARBA00022771"/>
    </source>
</evidence>
<sequence length="423" mass="49255">MPTYNIIEPSVNTLQLNCTICLESLHNENQEEQMIICETVCKHYFHKQCIDTWLSRSEECPLCKTSFGNRRQRPEDNFNIEEFLEQEQNANINALGQADDCIICLQPLDRKFNILCPNNHDCFHEECARIWLHSSNTCPICRQNSQLPVIRPPRNIVRVRNLNVPEPRYQTNLNPLLPNRQEFFQNLVNQAVPPESISLQNLKQAIRTATENYLAWRGNGRGFFHRGNTGKDRALNFRTEINNYNGATSDCWQYIANTIRNYPRHNHSYTSFILNSFKNIPGLRLRNFDYTLDTREVKNERYRLLDGGLLQINIAEQQARNLKAIVLGNMESQRLFWRICFNENEPLGLSTTGIAKKTVNLQNNDRLTMMTTAGQERFRVITRSFYRNAQVIILIGDNDELRDFASRIQDNDSVPVVWVSLPN</sequence>
<dbReference type="GO" id="GO:0008270">
    <property type="term" value="F:zinc ion binding"/>
    <property type="evidence" value="ECO:0007669"/>
    <property type="project" value="UniProtKB-KW"/>
</dbReference>
<dbReference type="InterPro" id="IPR052788">
    <property type="entry name" value="RING-type_E3_ligase_ATL"/>
</dbReference>
<dbReference type="SUPFAM" id="SSF52540">
    <property type="entry name" value="P-loop containing nucleoside triphosphate hydrolases"/>
    <property type="match status" value="1"/>
</dbReference>
<keyword evidence="3" id="KW-0862">Zinc</keyword>
<dbReference type="HOGENOM" id="CLU_642143_0_0_6"/>
<dbReference type="SUPFAM" id="SSF57850">
    <property type="entry name" value="RING/U-box"/>
    <property type="match status" value="2"/>
</dbReference>
<dbReference type="Gene3D" id="3.30.40.10">
    <property type="entry name" value="Zinc/RING finger domain, C3HC4 (zinc finger)"/>
    <property type="match status" value="2"/>
</dbReference>
<evidence type="ECO:0000313" key="6">
    <source>
        <dbReference type="Proteomes" id="UP000031104"/>
    </source>
</evidence>
<dbReference type="AlphaFoldDB" id="A0A0A8E3C5"/>
<feature type="domain" description="RING-type" evidence="4">
    <location>
        <begin position="101"/>
        <end position="142"/>
    </location>
</feature>
<dbReference type="Gene3D" id="3.40.50.300">
    <property type="entry name" value="P-loop containing nucleotide triphosphate hydrolases"/>
    <property type="match status" value="1"/>
</dbReference>
<dbReference type="EMBL" id="CP010427">
    <property type="protein sequence ID" value="AJC48503.1"/>
    <property type="molecule type" value="Genomic_DNA"/>
</dbReference>
<dbReference type="InterPro" id="IPR027417">
    <property type="entry name" value="P-loop_NTPase"/>
</dbReference>
<proteinExistence type="predicted"/>
<dbReference type="RefSeq" id="WP_039123472.1">
    <property type="nucleotide sequence ID" value="NZ_CP010427.1"/>
</dbReference>
<protein>
    <recommendedName>
        <fullName evidence="4">RING-type domain-containing protein</fullName>
    </recommendedName>
</protein>
<dbReference type="Pfam" id="PF00071">
    <property type="entry name" value="Ras"/>
    <property type="match status" value="1"/>
</dbReference>
<evidence type="ECO:0000256" key="3">
    <source>
        <dbReference type="ARBA" id="ARBA00022833"/>
    </source>
</evidence>
<dbReference type="SMART" id="SM00184">
    <property type="entry name" value="RING"/>
    <property type="match status" value="2"/>
</dbReference>
<feature type="domain" description="RING-type" evidence="4">
    <location>
        <begin position="18"/>
        <end position="64"/>
    </location>
</feature>
<keyword evidence="6" id="KW-1185">Reference proteome</keyword>
<name>A0A0A8E3C5_9GAMM</name>
<dbReference type="PROSITE" id="PS50089">
    <property type="entry name" value="ZF_RING_2"/>
    <property type="match status" value="2"/>
</dbReference>
<dbReference type="STRING" id="594679.SD28_01960"/>
<dbReference type="InterPro" id="IPR013083">
    <property type="entry name" value="Znf_RING/FYVE/PHD"/>
</dbReference>
<evidence type="ECO:0000256" key="1">
    <source>
        <dbReference type="ARBA" id="ARBA00022723"/>
    </source>
</evidence>
<keyword evidence="1" id="KW-0479">Metal-binding</keyword>
<reference evidence="5 6" key="1">
    <citation type="submission" date="2014-12" db="EMBL/GenBank/DDBJ databases">
        <title>Complete genome sequence of Francisella guanzhouensis strain 08HL01032 isolated from air-conditioning system in China.</title>
        <authorList>
            <person name="Svensson D."/>
            <person name="Ohrman C."/>
            <person name="Backman S."/>
            <person name="Karlsson E."/>
            <person name="Nilsson E."/>
            <person name="Bystrom M."/>
            <person name="Larkeryd A."/>
            <person name="Stenberg P."/>
            <person name="Scholtz H.C."/>
            <person name="Forsman M."/>
            <person name="Sjodin A."/>
        </authorList>
    </citation>
    <scope>NUCLEOTIDE SEQUENCE [LARGE SCALE GENOMIC DNA]</scope>
    <source>
        <strain evidence="5 6">08HL01032</strain>
    </source>
</reference>
<dbReference type="InterPro" id="IPR001806">
    <property type="entry name" value="Small_GTPase"/>
</dbReference>
<evidence type="ECO:0000313" key="5">
    <source>
        <dbReference type="EMBL" id="AJC48503.1"/>
    </source>
</evidence>
<dbReference type="InterPro" id="IPR001841">
    <property type="entry name" value="Znf_RING"/>
</dbReference>
<accession>A0A0A8E3C5</accession>
<dbReference type="GO" id="GO:0003924">
    <property type="term" value="F:GTPase activity"/>
    <property type="evidence" value="ECO:0007669"/>
    <property type="project" value="InterPro"/>
</dbReference>
<evidence type="ECO:0000259" key="4">
    <source>
        <dbReference type="PROSITE" id="PS50089"/>
    </source>
</evidence>
<keyword evidence="2" id="KW-0863">Zinc-finger</keyword>
<dbReference type="PANTHER" id="PTHR45798">
    <property type="entry name" value="RING-H2 FINGER PROTEIN ATL61-RELATED-RELATED"/>
    <property type="match status" value="1"/>
</dbReference>
<dbReference type="GO" id="GO:0005525">
    <property type="term" value="F:GTP binding"/>
    <property type="evidence" value="ECO:0007669"/>
    <property type="project" value="InterPro"/>
</dbReference>
<dbReference type="KEGG" id="fgu:SD28_01960"/>
<organism evidence="5 6">
    <name type="scientific">Allofrancisella guangzhouensis</name>
    <dbReference type="NCBI Taxonomy" id="594679"/>
    <lineage>
        <taxon>Bacteria</taxon>
        <taxon>Pseudomonadati</taxon>
        <taxon>Pseudomonadota</taxon>
        <taxon>Gammaproteobacteria</taxon>
        <taxon>Thiotrichales</taxon>
        <taxon>Francisellaceae</taxon>
        <taxon>Allofrancisella</taxon>
    </lineage>
</organism>